<proteinExistence type="predicted"/>
<dbReference type="GO" id="GO:0005634">
    <property type="term" value="C:nucleus"/>
    <property type="evidence" value="ECO:0007669"/>
    <property type="project" value="TreeGrafter"/>
</dbReference>
<dbReference type="Gene3D" id="1.25.10.10">
    <property type="entry name" value="Leucine-rich Repeat Variant"/>
    <property type="match status" value="1"/>
</dbReference>
<dbReference type="AlphaFoldDB" id="A0A9N8KFI7"/>
<dbReference type="InterPro" id="IPR045478">
    <property type="entry name" value="Exportin-5_C"/>
</dbReference>
<feature type="domain" description="Exportin-5 C-terminal" evidence="2">
    <location>
        <begin position="346"/>
        <end position="1159"/>
    </location>
</feature>
<organism evidence="3 4">
    <name type="scientific">Aureobasidium uvarum</name>
    <dbReference type="NCBI Taxonomy" id="2773716"/>
    <lineage>
        <taxon>Eukaryota</taxon>
        <taxon>Fungi</taxon>
        <taxon>Dikarya</taxon>
        <taxon>Ascomycota</taxon>
        <taxon>Pezizomycotina</taxon>
        <taxon>Dothideomycetes</taxon>
        <taxon>Dothideomycetidae</taxon>
        <taxon>Dothideales</taxon>
        <taxon>Saccotheciaceae</taxon>
        <taxon>Aureobasidium</taxon>
    </lineage>
</organism>
<keyword evidence="4" id="KW-1185">Reference proteome</keyword>
<dbReference type="GO" id="GO:0006405">
    <property type="term" value="P:RNA export from nucleus"/>
    <property type="evidence" value="ECO:0007669"/>
    <property type="project" value="TreeGrafter"/>
</dbReference>
<reference evidence="3" key="1">
    <citation type="submission" date="2020-06" db="EMBL/GenBank/DDBJ databases">
        <authorList>
            <person name="Onetto C."/>
        </authorList>
    </citation>
    <scope>NUCLEOTIDE SEQUENCE</scope>
</reference>
<dbReference type="SUPFAM" id="SSF48371">
    <property type="entry name" value="ARM repeat"/>
    <property type="match status" value="1"/>
</dbReference>
<dbReference type="Pfam" id="PF19273">
    <property type="entry name" value="Exportin-5"/>
    <property type="match status" value="1"/>
</dbReference>
<dbReference type="GO" id="GO:0003723">
    <property type="term" value="F:RNA binding"/>
    <property type="evidence" value="ECO:0007669"/>
    <property type="project" value="TreeGrafter"/>
</dbReference>
<evidence type="ECO:0000256" key="1">
    <source>
        <dbReference type="SAM" id="MobiDB-lite"/>
    </source>
</evidence>
<name>A0A9N8KFI7_9PEZI</name>
<dbReference type="InterPro" id="IPR016024">
    <property type="entry name" value="ARM-type_fold"/>
</dbReference>
<sequence>MTSLVDGDRLSQITQALEATYDARSTNDTRRAALEFLDGAKKQADAPQHGYSLASDLSQQPAIRHFGLSLLEFALRYRWEDYGQNEAETLRGWILNLAQNVSESDPQYFRNKVASLWVEVAKRCWGAEWLDMDALLIALWETTDDSKQLVYRQMVLYILECLSEDICNREDPVAGLRQDVLGQCLNEIVIPSQLYKDHLESRGSSQNVRHTQDGWLSRMCAFLFQCSTIIHQGDQRVVISATKTLEALRPTVTWLSLRALTETQCAQSLYKMLAAGDATVQTAILSRPYNAHFHESWSQIMLSVLQLDHIELLKNIHLSCNTSADDIDEPKYTLQKKLSEIIATPETCTALIDVMIIAFQHDSLLVSIPCLHSFTKLLVAKSPTISSNMGQRVAILLGTCSQRLIKYESLSHEELPVILYLNEDFENPPELHSFLGNYRRYCITVIENIAYYMPQEAVGHILDQTVQMVDTICQEFRPPFPSTGPAKTPIPVLQLESQASVLRSTMNGFIQWYSKASRPESKSDQHTTNNVYGVTLTNLRDFCYKLMTMKPQHPEIARLTTHIAVNVLVKTLQGQPELVIKILDYCLSLQYTDDGSNKDYSAAVKNFQGARLGEMQRIAMSFPDYLLDVYSDLETRVNSLMSAEDADERTKWGLQAFLFIVVHRASAVDSQARLTRLQQIIQPVVETWQDPQLTEALSTFSGFCNVVGLEGLPQYLSAQRFASVQDWPSQPLDQEGKARQTDVQMKVMRLPLNATKNLLAATTEKLKESSREYQIGAQVWGPAMQAMLSNVLQMTRHATSFPNSSNWSSFPPELQMVMQKMLVDRFWQAGISNESRDEFYARIAESGDTYEGFASAIRGIPRQIRDWCYHIIYGMTRFEEEFFGLKELPGPLAEALLTDASSLSTHHLQRLIALVERLVQRCPAHHRRHFMPPILSLFFSQTDKKISAEWEVIERSSTQSVEGEDQLNDEMKAESVLRATTYAVVNFASTILDQRATDVTSSTQPQSAQLSMRNLVLSEPSVLEPLVLFCTHALRMRDSRCCTLICRILRSILPTFVADTAPAPQVREFINTEVLKACITSLNEPYFVDVQRDLANLIANIVALYSPLSSTARDVLLSLPDMGQQKVDQAIERIVGTSSERTQRILVLELLEGVRGVSIHEAGKIDRRDNKAKRSAMQQQYMEVEQKPAGGKREQSPKLEGMAEMFGGE</sequence>
<evidence type="ECO:0000313" key="4">
    <source>
        <dbReference type="Proteomes" id="UP000745764"/>
    </source>
</evidence>
<dbReference type="GO" id="GO:0005737">
    <property type="term" value="C:cytoplasm"/>
    <property type="evidence" value="ECO:0007669"/>
    <property type="project" value="TreeGrafter"/>
</dbReference>
<dbReference type="GO" id="GO:0006611">
    <property type="term" value="P:protein export from nucleus"/>
    <property type="evidence" value="ECO:0007669"/>
    <property type="project" value="InterPro"/>
</dbReference>
<dbReference type="PANTHER" id="PTHR11223">
    <property type="entry name" value="EXPORTIN 1/5"/>
    <property type="match status" value="1"/>
</dbReference>
<dbReference type="EMBL" id="CAINUL010000001">
    <property type="protein sequence ID" value="CAD0106782.1"/>
    <property type="molecule type" value="Genomic_DNA"/>
</dbReference>
<accession>A0A9N8KFI7</accession>
<protein>
    <recommendedName>
        <fullName evidence="2">Exportin-5 C-terminal domain-containing protein</fullName>
    </recommendedName>
</protein>
<feature type="region of interest" description="Disordered" evidence="1">
    <location>
        <begin position="1167"/>
        <end position="1209"/>
    </location>
</feature>
<dbReference type="InterPro" id="IPR011989">
    <property type="entry name" value="ARM-like"/>
</dbReference>
<dbReference type="Proteomes" id="UP000745764">
    <property type="component" value="Unassembled WGS sequence"/>
</dbReference>
<dbReference type="GO" id="GO:0042565">
    <property type="term" value="C:RNA nuclear export complex"/>
    <property type="evidence" value="ECO:0007669"/>
    <property type="project" value="TreeGrafter"/>
</dbReference>
<gene>
    <name evidence="3" type="ORF">AWRI4620_LOCUS1037</name>
</gene>
<evidence type="ECO:0000313" key="3">
    <source>
        <dbReference type="EMBL" id="CAD0106782.1"/>
    </source>
</evidence>
<dbReference type="InterPro" id="IPR045065">
    <property type="entry name" value="XPO1/5"/>
</dbReference>
<evidence type="ECO:0000259" key="2">
    <source>
        <dbReference type="Pfam" id="PF19273"/>
    </source>
</evidence>
<comment type="caution">
    <text evidence="3">The sequence shown here is derived from an EMBL/GenBank/DDBJ whole genome shotgun (WGS) entry which is preliminary data.</text>
</comment>
<dbReference type="GO" id="GO:0005049">
    <property type="term" value="F:nuclear export signal receptor activity"/>
    <property type="evidence" value="ECO:0007669"/>
    <property type="project" value="InterPro"/>
</dbReference>
<dbReference type="OrthoDB" id="2215036at2759"/>
<dbReference type="PANTHER" id="PTHR11223:SF3">
    <property type="entry name" value="EXPORTIN-5"/>
    <property type="match status" value="1"/>
</dbReference>